<dbReference type="AlphaFoldDB" id="A0AAW4PXE3"/>
<dbReference type="InterPro" id="IPR004165">
    <property type="entry name" value="CoA_trans_fam_I"/>
</dbReference>
<keyword evidence="1" id="KW-0808">Transferase</keyword>
<dbReference type="GO" id="GO:0008410">
    <property type="term" value="F:CoA-transferase activity"/>
    <property type="evidence" value="ECO:0007669"/>
    <property type="project" value="InterPro"/>
</dbReference>
<proteinExistence type="predicted"/>
<evidence type="ECO:0000313" key="1">
    <source>
        <dbReference type="EMBL" id="MBX0325329.1"/>
    </source>
</evidence>
<dbReference type="Gene3D" id="3.40.1080.10">
    <property type="entry name" value="Glutaconate Coenzyme A-transferase"/>
    <property type="match status" value="1"/>
</dbReference>
<dbReference type="SUPFAM" id="SSF100950">
    <property type="entry name" value="NagB/RpiA/CoA transferase-like"/>
    <property type="match status" value="1"/>
</dbReference>
<dbReference type="EMBL" id="RKLR01000012">
    <property type="protein sequence ID" value="MBX0325329.1"/>
    <property type="molecule type" value="Genomic_DNA"/>
</dbReference>
<gene>
    <name evidence="1" type="ORF">EGH21_20080</name>
</gene>
<dbReference type="Gene3D" id="3.30.30.40">
    <property type="match status" value="1"/>
</dbReference>
<dbReference type="SMART" id="SM00882">
    <property type="entry name" value="CoA_trans"/>
    <property type="match status" value="1"/>
</dbReference>
<keyword evidence="2" id="KW-1185">Reference proteome</keyword>
<comment type="caution">
    <text evidence="1">The sequence shown here is derived from an EMBL/GenBank/DDBJ whole genome shotgun (WGS) entry which is preliminary data.</text>
</comment>
<accession>A0AAW4PXE3</accession>
<evidence type="ECO:0000313" key="2">
    <source>
        <dbReference type="Proteomes" id="UP001430377"/>
    </source>
</evidence>
<dbReference type="RefSeq" id="WP_220620188.1">
    <property type="nucleotide sequence ID" value="NZ_RKLR01000012.1"/>
</dbReference>
<dbReference type="Pfam" id="PF01144">
    <property type="entry name" value="CoA_trans"/>
    <property type="match status" value="1"/>
</dbReference>
<name>A0AAW4PXE3_9EURY</name>
<sequence length="298" mass="32650">MPDTKVRDLSAAIEMIEPGSSIAMGLALEHAIPFAAGHELIRQGTDDLTLIGPISDLLFDQLVAADLVDRVRAAWVGNVSAGTGYNFRRAVEDGDLEVENHSNFSIALSLKAAAMGVPYLPTRSLLGSDIFDESDRFREAEDPYSGDRLALVPAIRPDWAIVHVQRASPYGDAHFWGNSGVTFEGVKAAKNTLVVAEEIVDSDVIKSDPSRTAITRESVTTVAEVPYGAHPSPLAGRYNRDNEYYVDYAERTNDLADAADWLEEWVYSVPDRTTYMEKIERNLSVSEPTVAAEVEYGK</sequence>
<protein>
    <submittedName>
        <fullName evidence="1">CoA transferase subunit A</fullName>
    </submittedName>
</protein>
<dbReference type="Proteomes" id="UP001430377">
    <property type="component" value="Unassembled WGS sequence"/>
</dbReference>
<reference evidence="1 2" key="1">
    <citation type="submission" date="2021-06" db="EMBL/GenBank/DDBJ databases">
        <title>Halomicroarcula sp. a new haloarchaeum isolated from saline soil.</title>
        <authorList>
            <person name="Duran-Viseras A."/>
            <person name="Sanchez-Porro C."/>
            <person name="Ventosa A."/>
        </authorList>
    </citation>
    <scope>NUCLEOTIDE SEQUENCE [LARGE SCALE GENOMIC DNA]</scope>
    <source>
        <strain evidence="1 2">F13</strain>
    </source>
</reference>
<dbReference type="InterPro" id="IPR037171">
    <property type="entry name" value="NagB/RpiA_transferase-like"/>
</dbReference>
<organism evidence="1 2">
    <name type="scientific">Haloarcula rubra</name>
    <dbReference type="NCBI Taxonomy" id="2487747"/>
    <lineage>
        <taxon>Archaea</taxon>
        <taxon>Methanobacteriati</taxon>
        <taxon>Methanobacteriota</taxon>
        <taxon>Stenosarchaea group</taxon>
        <taxon>Halobacteria</taxon>
        <taxon>Halobacteriales</taxon>
        <taxon>Haloarculaceae</taxon>
        <taxon>Haloarcula</taxon>
    </lineage>
</organism>